<dbReference type="Pfam" id="PF13424">
    <property type="entry name" value="TPR_12"/>
    <property type="match status" value="1"/>
</dbReference>
<sequence>MSWSLGTALAGQILETMGDGTTQRLVDASQGILGVAEGLQVNRDLALSLARRVDELLAICITPVEPDLESSLAINCDELEGILTDVRVTLDDLQTQSYLAQLLYKDRNARKLLDLSQRVTGVIETLKLQAKLRLQASVAHAIETATVRSAAPLPTVVACELALCAPNIPPKPVLYLGRDSETQAIVRLITLDDEPAYVAILGAPGIGKTSVATAVLHAPDVVAAFGPRRFYVACDAVGGRGSALNTLCAHFGISEPNRGAAAKALCAILAEKRCLLVLDNFESAWEAADNRADAEETLALLVTMKSLSLVITMRGAERPQSVPWTRPLLPPLAPLHDDAAKQLFVAISDISEHDAHLAELLQLFDNVPLPLVLMANIAQYEPSAELTARWEHMKTAMLKRGSGADRLSSLDVSIELSISSARVQQHYAAVSTLGLLCLLPQGVIDTDIRHFALEGGIAAASVSCLLRTSLAYRTADRRLRVLAPIRDFMLLHHPPTEAEASGLYKHYFSLAELLVNEKTGQSSPQAIAAVSPEVENIDSVIHYALDHLSDPRPAVQAAHGMSALFADTGVGSFGLLQHAVRTAREHVLEDLAAELLYSWGRLAFISATPGSAQTLWEEARTLFARSGNHRGTIDSTLRLTNYQTPLAGLEACRSMMSLAQTTGDVLQLARCHLTAGNLYDRSGDEDQARESHQLVVQLLRPFSATNGRLIAFSLSVLANHALCTGKIPEAVRTFDEVISLYQESHFSAGLAEIYLTLGTVHNSLGNPSQAVDYLDRSIVEFQTCGSTTGHLSCLERMLAVRIAMGDSSAAEQAISQAKTLVSLSEVESTPYQLVVLMRLQGAFSYSQLNFDDARAALWASVMAARRPDKQLNAEELLSTEALSFELLGQVERECGHFAESQSYFIVAVLLESHCGAQDMTQIVLLLAQLATVLDDDESSETLLEAVMFPLHRFGYRPMLAETLLHSARIALRRCDFDTARRRAQRARLLLQESNNTRGVARAIAFFSECSN</sequence>
<evidence type="ECO:0000259" key="1">
    <source>
        <dbReference type="Pfam" id="PF20703"/>
    </source>
</evidence>
<dbReference type="InterPro" id="IPR049052">
    <property type="entry name" value="nSTAND1"/>
</dbReference>
<organism evidence="2 3">
    <name type="scientific">Exidia glandulosa HHB12029</name>
    <dbReference type="NCBI Taxonomy" id="1314781"/>
    <lineage>
        <taxon>Eukaryota</taxon>
        <taxon>Fungi</taxon>
        <taxon>Dikarya</taxon>
        <taxon>Basidiomycota</taxon>
        <taxon>Agaricomycotina</taxon>
        <taxon>Agaricomycetes</taxon>
        <taxon>Auriculariales</taxon>
        <taxon>Exidiaceae</taxon>
        <taxon>Exidia</taxon>
    </lineage>
</organism>
<dbReference type="EMBL" id="KV426153">
    <property type="protein sequence ID" value="KZV86520.1"/>
    <property type="molecule type" value="Genomic_DNA"/>
</dbReference>
<evidence type="ECO:0000313" key="3">
    <source>
        <dbReference type="Proteomes" id="UP000077266"/>
    </source>
</evidence>
<reference evidence="2 3" key="1">
    <citation type="journal article" date="2016" name="Mol. Biol. Evol.">
        <title>Comparative Genomics of Early-Diverging Mushroom-Forming Fungi Provides Insights into the Origins of Lignocellulose Decay Capabilities.</title>
        <authorList>
            <person name="Nagy L.G."/>
            <person name="Riley R."/>
            <person name="Tritt A."/>
            <person name="Adam C."/>
            <person name="Daum C."/>
            <person name="Floudas D."/>
            <person name="Sun H."/>
            <person name="Yadav J.S."/>
            <person name="Pangilinan J."/>
            <person name="Larsson K.H."/>
            <person name="Matsuura K."/>
            <person name="Barry K."/>
            <person name="Labutti K."/>
            <person name="Kuo R."/>
            <person name="Ohm R.A."/>
            <person name="Bhattacharya S.S."/>
            <person name="Shirouzu T."/>
            <person name="Yoshinaga Y."/>
            <person name="Martin F.M."/>
            <person name="Grigoriev I.V."/>
            <person name="Hibbett D.S."/>
        </authorList>
    </citation>
    <scope>NUCLEOTIDE SEQUENCE [LARGE SCALE GENOMIC DNA]</scope>
    <source>
        <strain evidence="2 3">HHB12029</strain>
    </source>
</reference>
<dbReference type="InParanoid" id="A0A165EB96"/>
<dbReference type="SUPFAM" id="SSF52540">
    <property type="entry name" value="P-loop containing nucleoside triphosphate hydrolases"/>
    <property type="match status" value="1"/>
</dbReference>
<proteinExistence type="predicted"/>
<dbReference type="InterPro" id="IPR027417">
    <property type="entry name" value="P-loop_NTPase"/>
</dbReference>
<dbReference type="PANTHER" id="PTHR47691:SF3">
    <property type="entry name" value="HTH-TYPE TRANSCRIPTIONAL REGULATOR RV0890C-RELATED"/>
    <property type="match status" value="1"/>
</dbReference>
<feature type="domain" description="Novel STAND NTPase 1" evidence="1">
    <location>
        <begin position="174"/>
        <end position="314"/>
    </location>
</feature>
<name>A0A165EB96_EXIGL</name>
<evidence type="ECO:0000313" key="2">
    <source>
        <dbReference type="EMBL" id="KZV86520.1"/>
    </source>
</evidence>
<dbReference type="Pfam" id="PF20703">
    <property type="entry name" value="nSTAND1"/>
    <property type="match status" value="1"/>
</dbReference>
<protein>
    <recommendedName>
        <fullName evidence="1">Novel STAND NTPase 1 domain-containing protein</fullName>
    </recommendedName>
</protein>
<dbReference type="PANTHER" id="PTHR47691">
    <property type="entry name" value="REGULATOR-RELATED"/>
    <property type="match status" value="1"/>
</dbReference>
<dbReference type="InterPro" id="IPR019734">
    <property type="entry name" value="TPR_rpt"/>
</dbReference>
<dbReference type="Proteomes" id="UP000077266">
    <property type="component" value="Unassembled WGS sequence"/>
</dbReference>
<gene>
    <name evidence="2" type="ORF">EXIGLDRAFT_752772</name>
</gene>
<dbReference type="OrthoDB" id="621413at2759"/>
<dbReference type="SUPFAM" id="SSF48452">
    <property type="entry name" value="TPR-like"/>
    <property type="match status" value="1"/>
</dbReference>
<dbReference type="CDD" id="cd21037">
    <property type="entry name" value="MLKL_NTD"/>
    <property type="match status" value="1"/>
</dbReference>
<dbReference type="InterPro" id="IPR059179">
    <property type="entry name" value="MLKL-like_MCAfunc"/>
</dbReference>
<dbReference type="InterPro" id="IPR011990">
    <property type="entry name" value="TPR-like_helical_dom_sf"/>
</dbReference>
<dbReference type="SMART" id="SM00028">
    <property type="entry name" value="TPR"/>
    <property type="match status" value="4"/>
</dbReference>
<keyword evidence="3" id="KW-1185">Reference proteome</keyword>
<dbReference type="AlphaFoldDB" id="A0A165EB96"/>
<dbReference type="Gene3D" id="3.40.50.300">
    <property type="entry name" value="P-loop containing nucleotide triphosphate hydrolases"/>
    <property type="match status" value="1"/>
</dbReference>
<dbReference type="Gene3D" id="1.25.40.10">
    <property type="entry name" value="Tetratricopeptide repeat domain"/>
    <property type="match status" value="2"/>
</dbReference>
<dbReference type="STRING" id="1314781.A0A165EB96"/>
<accession>A0A165EB96</accession>